<proteinExistence type="predicted"/>
<comment type="caution">
    <text evidence="3">The sequence shown here is derived from an EMBL/GenBank/DDBJ whole genome shotgun (WGS) entry which is preliminary data.</text>
</comment>
<dbReference type="RefSeq" id="WP_402383106.1">
    <property type="nucleotide sequence ID" value="NZ_JBIUYY010000008.1"/>
</dbReference>
<dbReference type="InterPro" id="IPR000073">
    <property type="entry name" value="AB_hydrolase_1"/>
</dbReference>
<reference evidence="3 4" key="1">
    <citation type="submission" date="2024-10" db="EMBL/GenBank/DDBJ databases">
        <title>The Natural Products Discovery Center: Release of the First 8490 Sequenced Strains for Exploring Actinobacteria Biosynthetic Diversity.</title>
        <authorList>
            <person name="Kalkreuter E."/>
            <person name="Kautsar S.A."/>
            <person name="Yang D."/>
            <person name="Bader C.D."/>
            <person name="Teijaro C.N."/>
            <person name="Fluegel L."/>
            <person name="Davis C.M."/>
            <person name="Simpson J.R."/>
            <person name="Lauterbach L."/>
            <person name="Steele A.D."/>
            <person name="Gui C."/>
            <person name="Meng S."/>
            <person name="Li G."/>
            <person name="Viehrig K."/>
            <person name="Ye F."/>
            <person name="Su P."/>
            <person name="Kiefer A.F."/>
            <person name="Nichols A."/>
            <person name="Cepeda A.J."/>
            <person name="Yan W."/>
            <person name="Fan B."/>
            <person name="Jiang Y."/>
            <person name="Adhikari A."/>
            <person name="Zheng C.-J."/>
            <person name="Schuster L."/>
            <person name="Cowan T.M."/>
            <person name="Smanski M.J."/>
            <person name="Chevrette M.G."/>
            <person name="De Carvalho L.P.S."/>
            <person name="Shen B."/>
        </authorList>
    </citation>
    <scope>NUCLEOTIDE SEQUENCE [LARGE SCALE GENOMIC DNA]</scope>
    <source>
        <strain evidence="3 4">NPDC087220</strain>
    </source>
</reference>
<evidence type="ECO:0000313" key="3">
    <source>
        <dbReference type="EMBL" id="MFJ2823182.1"/>
    </source>
</evidence>
<gene>
    <name evidence="3" type="ORF">ACIO7M_19010</name>
</gene>
<keyword evidence="4" id="KW-1185">Reference proteome</keyword>
<protein>
    <submittedName>
        <fullName evidence="3">Alpha/beta fold hydrolase</fullName>
    </submittedName>
</protein>
<dbReference type="GO" id="GO:0016787">
    <property type="term" value="F:hydrolase activity"/>
    <property type="evidence" value="ECO:0007669"/>
    <property type="project" value="UniProtKB-KW"/>
</dbReference>
<dbReference type="PANTHER" id="PTHR43798:SF31">
    <property type="entry name" value="AB HYDROLASE SUPERFAMILY PROTEIN YCLE"/>
    <property type="match status" value="1"/>
</dbReference>
<dbReference type="InterPro" id="IPR050266">
    <property type="entry name" value="AB_hydrolase_sf"/>
</dbReference>
<dbReference type="EMBL" id="JBIUYY010000008">
    <property type="protein sequence ID" value="MFJ2823182.1"/>
    <property type="molecule type" value="Genomic_DNA"/>
</dbReference>
<dbReference type="Pfam" id="PF12697">
    <property type="entry name" value="Abhydrolase_6"/>
    <property type="match status" value="1"/>
</dbReference>
<organism evidence="3 4">
    <name type="scientific">Streptomyces toxytricini</name>
    <name type="common">Actinomyces toxytricini</name>
    <dbReference type="NCBI Taxonomy" id="67369"/>
    <lineage>
        <taxon>Bacteria</taxon>
        <taxon>Bacillati</taxon>
        <taxon>Actinomycetota</taxon>
        <taxon>Actinomycetes</taxon>
        <taxon>Kitasatosporales</taxon>
        <taxon>Streptomycetaceae</taxon>
        <taxon>Streptomyces</taxon>
    </lineage>
</organism>
<dbReference type="InterPro" id="IPR029058">
    <property type="entry name" value="AB_hydrolase_fold"/>
</dbReference>
<dbReference type="PRINTS" id="PR00111">
    <property type="entry name" value="ABHYDROLASE"/>
</dbReference>
<evidence type="ECO:0000259" key="2">
    <source>
        <dbReference type="Pfam" id="PF12697"/>
    </source>
</evidence>
<evidence type="ECO:0000256" key="1">
    <source>
        <dbReference type="ARBA" id="ARBA00022801"/>
    </source>
</evidence>
<dbReference type="Proteomes" id="UP001617351">
    <property type="component" value="Unassembled WGS sequence"/>
</dbReference>
<dbReference type="SUPFAM" id="SSF53474">
    <property type="entry name" value="alpha/beta-Hydrolases"/>
    <property type="match status" value="1"/>
</dbReference>
<evidence type="ECO:0000313" key="4">
    <source>
        <dbReference type="Proteomes" id="UP001617351"/>
    </source>
</evidence>
<keyword evidence="1 3" id="KW-0378">Hydrolase</keyword>
<accession>A0ABW8EKQ8</accession>
<feature type="domain" description="AB hydrolase-1" evidence="2">
    <location>
        <begin position="55"/>
        <end position="279"/>
    </location>
</feature>
<name>A0ABW8EKQ8_STRT5</name>
<dbReference type="PANTHER" id="PTHR43798">
    <property type="entry name" value="MONOACYLGLYCEROL LIPASE"/>
    <property type="match status" value="1"/>
</dbReference>
<sequence>MSVPSPPGATADARFSAAYDALLARWPAGTDELDVPTPFGTTRVHAHGPADAPPVLLLPGGGATGTVWFRTAAALGARHRVLAADILGDAGRSVPQGRPLRTPDDLTAWLDALLDGLGARRAHLVGHSYGAWIALTHALRRPERVDRLVLLDPTQCFAGFRPGFLLRSLPVLVRPTAARALAYVDRETAGTAADPDGKRLFAYAAEAFAGRRPVTGRRPDPSALRVPLLVLMAERSAAHRAEAVAARARAAVPHARVETLPGLTHFALPTGLPPEALARIGAFLDGPA</sequence>
<dbReference type="Gene3D" id="3.40.50.1820">
    <property type="entry name" value="alpha/beta hydrolase"/>
    <property type="match status" value="1"/>
</dbReference>